<feature type="region of interest" description="Disordered" evidence="1">
    <location>
        <begin position="25"/>
        <end position="60"/>
    </location>
</feature>
<organism evidence="2 3">
    <name type="scientific">Micromonospora craterilacus</name>
    <dbReference type="NCBI Taxonomy" id="1655439"/>
    <lineage>
        <taxon>Bacteria</taxon>
        <taxon>Bacillati</taxon>
        <taxon>Actinomycetota</taxon>
        <taxon>Actinomycetes</taxon>
        <taxon>Micromonosporales</taxon>
        <taxon>Micromonosporaceae</taxon>
        <taxon>Micromonospora</taxon>
    </lineage>
</organism>
<accession>A0A2W2FS71</accession>
<name>A0A2W2FS71_9ACTN</name>
<evidence type="ECO:0000313" key="3">
    <source>
        <dbReference type="Proteomes" id="UP000248924"/>
    </source>
</evidence>
<evidence type="ECO:0000256" key="1">
    <source>
        <dbReference type="SAM" id="MobiDB-lite"/>
    </source>
</evidence>
<dbReference type="RefSeq" id="WP_111214378.1">
    <property type="nucleotide sequence ID" value="NZ_POTY01000080.1"/>
</dbReference>
<dbReference type="EMBL" id="POTY01000080">
    <property type="protein sequence ID" value="PZG17864.1"/>
    <property type="molecule type" value="Genomic_DNA"/>
</dbReference>
<protein>
    <submittedName>
        <fullName evidence="2">Uncharacterized protein</fullName>
    </submittedName>
</protein>
<evidence type="ECO:0000313" key="2">
    <source>
        <dbReference type="EMBL" id="PZG17864.1"/>
    </source>
</evidence>
<gene>
    <name evidence="2" type="ORF">C1I95_14630</name>
</gene>
<sequence>MRVRWFQCPTKILPVLPQRRRGTHLPEWMRQPTRPLPVQHPGRPGWLTPGQQWRANGGRS</sequence>
<reference evidence="2 3" key="1">
    <citation type="submission" date="2018-01" db="EMBL/GenBank/DDBJ databases">
        <title>Draft genome sequence of Jishengella sp. NA12.</title>
        <authorList>
            <person name="Sahin N."/>
            <person name="Ay H."/>
            <person name="Saygin H."/>
        </authorList>
    </citation>
    <scope>NUCLEOTIDE SEQUENCE [LARGE SCALE GENOMIC DNA]</scope>
    <source>
        <strain evidence="2 3">NA12</strain>
    </source>
</reference>
<dbReference type="Proteomes" id="UP000248924">
    <property type="component" value="Unassembled WGS sequence"/>
</dbReference>
<proteinExistence type="predicted"/>
<keyword evidence="3" id="KW-1185">Reference proteome</keyword>
<dbReference type="OrthoDB" id="3392986at2"/>
<dbReference type="AlphaFoldDB" id="A0A2W2FS71"/>
<comment type="caution">
    <text evidence="2">The sequence shown here is derived from an EMBL/GenBank/DDBJ whole genome shotgun (WGS) entry which is preliminary data.</text>
</comment>